<accession>A0A0J7JWD6</accession>
<feature type="non-terminal residue" evidence="1">
    <location>
        <position position="17"/>
    </location>
</feature>
<organism evidence="1 2">
    <name type="scientific">Lasius niger</name>
    <name type="common">Black garden ant</name>
    <dbReference type="NCBI Taxonomy" id="67767"/>
    <lineage>
        <taxon>Eukaryota</taxon>
        <taxon>Metazoa</taxon>
        <taxon>Ecdysozoa</taxon>
        <taxon>Arthropoda</taxon>
        <taxon>Hexapoda</taxon>
        <taxon>Insecta</taxon>
        <taxon>Pterygota</taxon>
        <taxon>Neoptera</taxon>
        <taxon>Endopterygota</taxon>
        <taxon>Hymenoptera</taxon>
        <taxon>Apocrita</taxon>
        <taxon>Aculeata</taxon>
        <taxon>Formicoidea</taxon>
        <taxon>Formicidae</taxon>
        <taxon>Formicinae</taxon>
        <taxon>Lasius</taxon>
        <taxon>Lasius</taxon>
    </lineage>
</organism>
<dbReference type="EMBL" id="LBMM01025631">
    <property type="protein sequence ID" value="KMQ82422.1"/>
    <property type="molecule type" value="Genomic_DNA"/>
</dbReference>
<sequence>MEISEEMGAFEEKGEEG</sequence>
<comment type="caution">
    <text evidence="1">The sequence shown here is derived from an EMBL/GenBank/DDBJ whole genome shotgun (WGS) entry which is preliminary data.</text>
</comment>
<proteinExistence type="predicted"/>
<gene>
    <name evidence="1" type="ORF">RF55_23062</name>
</gene>
<dbReference type="Proteomes" id="UP000036403">
    <property type="component" value="Unassembled WGS sequence"/>
</dbReference>
<dbReference type="PaxDb" id="67767-A0A0J7JWD6"/>
<reference evidence="1 2" key="1">
    <citation type="submission" date="2015-04" db="EMBL/GenBank/DDBJ databases">
        <title>Lasius niger genome sequencing.</title>
        <authorList>
            <person name="Konorov E.A."/>
            <person name="Nikitin M.A."/>
            <person name="Kirill M.V."/>
            <person name="Chang P."/>
        </authorList>
    </citation>
    <scope>NUCLEOTIDE SEQUENCE [LARGE SCALE GENOMIC DNA]</scope>
    <source>
        <tissue evidence="1">Whole</tissue>
    </source>
</reference>
<dbReference type="AlphaFoldDB" id="A0A0J7JWD6"/>
<evidence type="ECO:0000313" key="2">
    <source>
        <dbReference type="Proteomes" id="UP000036403"/>
    </source>
</evidence>
<protein>
    <submittedName>
        <fullName evidence="1">Uncharacterized protein</fullName>
    </submittedName>
</protein>
<keyword evidence="2" id="KW-1185">Reference proteome</keyword>
<evidence type="ECO:0000313" key="1">
    <source>
        <dbReference type="EMBL" id="KMQ82422.1"/>
    </source>
</evidence>
<name>A0A0J7JWD6_LASNI</name>